<dbReference type="AlphaFoldDB" id="A0A8D8G4E0"/>
<reference evidence="2" key="1">
    <citation type="submission" date="2021-05" db="EMBL/GenBank/DDBJ databases">
        <authorList>
            <person name="Alioto T."/>
            <person name="Alioto T."/>
            <person name="Gomez Garrido J."/>
        </authorList>
    </citation>
    <scope>NUCLEOTIDE SEQUENCE</scope>
</reference>
<dbReference type="EMBL" id="HBUE01123944">
    <property type="protein sequence ID" value="CAG6493633.1"/>
    <property type="molecule type" value="Transcribed_RNA"/>
</dbReference>
<accession>A0A8D8G4E0</accession>
<organism evidence="2">
    <name type="scientific">Culex pipiens</name>
    <name type="common">House mosquito</name>
    <dbReference type="NCBI Taxonomy" id="7175"/>
    <lineage>
        <taxon>Eukaryota</taxon>
        <taxon>Metazoa</taxon>
        <taxon>Ecdysozoa</taxon>
        <taxon>Arthropoda</taxon>
        <taxon>Hexapoda</taxon>
        <taxon>Insecta</taxon>
        <taxon>Pterygota</taxon>
        <taxon>Neoptera</taxon>
        <taxon>Endopterygota</taxon>
        <taxon>Diptera</taxon>
        <taxon>Nematocera</taxon>
        <taxon>Culicoidea</taxon>
        <taxon>Culicidae</taxon>
        <taxon>Culicinae</taxon>
        <taxon>Culicini</taxon>
        <taxon>Culex</taxon>
        <taxon>Culex</taxon>
    </lineage>
</organism>
<evidence type="ECO:0000256" key="1">
    <source>
        <dbReference type="SAM" id="MobiDB-lite"/>
    </source>
</evidence>
<name>A0A8D8G4E0_CULPI</name>
<proteinExistence type="predicted"/>
<feature type="compositionally biased region" description="Basic residues" evidence="1">
    <location>
        <begin position="1"/>
        <end position="10"/>
    </location>
</feature>
<feature type="compositionally biased region" description="Low complexity" evidence="1">
    <location>
        <begin position="11"/>
        <end position="20"/>
    </location>
</feature>
<feature type="region of interest" description="Disordered" evidence="1">
    <location>
        <begin position="1"/>
        <end position="20"/>
    </location>
</feature>
<sequence length="110" mass="12721">MVQVNRRRRSNNSSSSNTAARRTWRIPSFCRNMVHRRTTRRSLRVWRLGRALQLRGSNAAAVWTRIGRLGRRCCRSTRQDLASHWIGTSRQSEVREATAITAVSKVSIRT</sequence>
<evidence type="ECO:0000313" key="2">
    <source>
        <dbReference type="EMBL" id="CAG6493633.1"/>
    </source>
</evidence>
<protein>
    <submittedName>
        <fullName evidence="2">(northern house mosquito) hypothetical protein</fullName>
    </submittedName>
</protein>